<dbReference type="OrthoDB" id="1939598at2759"/>
<evidence type="ECO:0000313" key="8">
    <source>
        <dbReference type="EMBL" id="POR37385.1"/>
    </source>
</evidence>
<feature type="region of interest" description="Disordered" evidence="6">
    <location>
        <begin position="257"/>
        <end position="278"/>
    </location>
</feature>
<evidence type="ECO:0000256" key="3">
    <source>
        <dbReference type="ARBA" id="ARBA00023125"/>
    </source>
</evidence>
<feature type="compositionally biased region" description="Basic and acidic residues" evidence="6">
    <location>
        <begin position="172"/>
        <end position="183"/>
    </location>
</feature>
<feature type="compositionally biased region" description="Basic and acidic residues" evidence="6">
    <location>
        <begin position="200"/>
        <end position="212"/>
    </location>
</feature>
<comment type="caution">
    <text evidence="8">The sequence shown here is derived from an EMBL/GenBank/DDBJ whole genome shotgun (WGS) entry which is preliminary data.</text>
</comment>
<dbReference type="Proteomes" id="UP000237481">
    <property type="component" value="Unassembled WGS sequence"/>
</dbReference>
<evidence type="ECO:0000256" key="2">
    <source>
        <dbReference type="ARBA" id="ARBA00023015"/>
    </source>
</evidence>
<evidence type="ECO:0000259" key="7">
    <source>
        <dbReference type="PROSITE" id="PS50217"/>
    </source>
</evidence>
<dbReference type="PANTHER" id="PTHR13044">
    <property type="entry name" value="ACTIVATING TRANSCRIPTION FACTOR ATF 4/5"/>
    <property type="match status" value="1"/>
</dbReference>
<keyword evidence="4" id="KW-0804">Transcription</keyword>
<name>A0A2S4L4M3_9HYPO</name>
<organism evidence="8 9">
    <name type="scientific">Tolypocladium paradoxum</name>
    <dbReference type="NCBI Taxonomy" id="94208"/>
    <lineage>
        <taxon>Eukaryota</taxon>
        <taxon>Fungi</taxon>
        <taxon>Dikarya</taxon>
        <taxon>Ascomycota</taxon>
        <taxon>Pezizomycotina</taxon>
        <taxon>Sordariomycetes</taxon>
        <taxon>Hypocreomycetidae</taxon>
        <taxon>Hypocreales</taxon>
        <taxon>Ophiocordycipitaceae</taxon>
        <taxon>Tolypocladium</taxon>
    </lineage>
</organism>
<feature type="domain" description="BZIP" evidence="7">
    <location>
        <begin position="176"/>
        <end position="239"/>
    </location>
</feature>
<accession>A0A2S4L4M3</accession>
<dbReference type="EMBL" id="PKSG01000252">
    <property type="protein sequence ID" value="POR37385.1"/>
    <property type="molecule type" value="Genomic_DNA"/>
</dbReference>
<dbReference type="PROSITE" id="PS50217">
    <property type="entry name" value="BZIP"/>
    <property type="match status" value="1"/>
</dbReference>
<dbReference type="PROSITE" id="PS00036">
    <property type="entry name" value="BZIP_BASIC"/>
    <property type="match status" value="1"/>
</dbReference>
<dbReference type="STRING" id="94208.A0A2S4L4M3"/>
<evidence type="ECO:0000313" key="9">
    <source>
        <dbReference type="Proteomes" id="UP000237481"/>
    </source>
</evidence>
<dbReference type="CDD" id="cd14705">
    <property type="entry name" value="bZIP_Zip1"/>
    <property type="match status" value="1"/>
</dbReference>
<dbReference type="GO" id="GO:0000977">
    <property type="term" value="F:RNA polymerase II transcription regulatory region sequence-specific DNA binding"/>
    <property type="evidence" value="ECO:0007669"/>
    <property type="project" value="TreeGrafter"/>
</dbReference>
<comment type="subcellular location">
    <subcellularLocation>
        <location evidence="1">Nucleus</location>
    </subcellularLocation>
</comment>
<dbReference type="SUPFAM" id="SSF57959">
    <property type="entry name" value="Leucine zipper domain"/>
    <property type="match status" value="1"/>
</dbReference>
<evidence type="ECO:0000256" key="1">
    <source>
        <dbReference type="ARBA" id="ARBA00004123"/>
    </source>
</evidence>
<reference evidence="8 9" key="1">
    <citation type="submission" date="2018-01" db="EMBL/GenBank/DDBJ databases">
        <title>Harnessing the power of phylogenomics to disentangle the directionality and signatures of interkingdom host jumping in the parasitic fungal genus Tolypocladium.</title>
        <authorList>
            <person name="Quandt C.A."/>
            <person name="Patterson W."/>
            <person name="Spatafora J.W."/>
        </authorList>
    </citation>
    <scope>NUCLEOTIDE SEQUENCE [LARGE SCALE GENOMIC DNA]</scope>
    <source>
        <strain evidence="8 9">NRBC 100945</strain>
    </source>
</reference>
<dbReference type="GO" id="GO:0005634">
    <property type="term" value="C:nucleus"/>
    <property type="evidence" value="ECO:0007669"/>
    <property type="project" value="UniProtKB-SubCell"/>
</dbReference>
<feature type="region of interest" description="Disordered" evidence="6">
    <location>
        <begin position="171"/>
        <end position="212"/>
    </location>
</feature>
<sequence length="278" mass="30985">MSTYSGRHGPNVSQYLRDLNTISPQDTTPTEENFNMEDDLALFTNTQFFDFDSGQNMDFQAQPVKPEVKAAGGHSSSASDDVTSAPSVMGDMPNLDFMSGDFNFTEFNNAYAAPSINTFADGAQNFQPLQPNHASVQVAQQQAQFPQNSVRPAEKRKPEAMSVAGQQINFEDASRHAAEEDKRRRNTAASARFRIKKKQREQALEKSAKEMTDKISSLETKVSQLETENKWLKNLLVEKNEGSEDITALWKEFTKHATEKTKASSSEASSAEVVKEER</sequence>
<dbReference type="AlphaFoldDB" id="A0A2S4L4M3"/>
<proteinExistence type="predicted"/>
<keyword evidence="5" id="KW-0539">Nucleus</keyword>
<protein>
    <submittedName>
        <fullName evidence="8">Regulatory protein cys-3</fullName>
    </submittedName>
</protein>
<evidence type="ECO:0000256" key="5">
    <source>
        <dbReference type="ARBA" id="ARBA00023242"/>
    </source>
</evidence>
<gene>
    <name evidence="8" type="ORF">TPAR_02418</name>
</gene>
<dbReference type="GO" id="GO:0001228">
    <property type="term" value="F:DNA-binding transcription activator activity, RNA polymerase II-specific"/>
    <property type="evidence" value="ECO:0007669"/>
    <property type="project" value="TreeGrafter"/>
</dbReference>
<dbReference type="InterPro" id="IPR046347">
    <property type="entry name" value="bZIP_sf"/>
</dbReference>
<dbReference type="InterPro" id="IPR004827">
    <property type="entry name" value="bZIP"/>
</dbReference>
<dbReference type="FunFam" id="1.20.5.170:FF:000075">
    <property type="entry name" value="BZIP transcription factor (MetR)"/>
    <property type="match status" value="1"/>
</dbReference>
<keyword evidence="2" id="KW-0805">Transcription regulation</keyword>
<evidence type="ECO:0000256" key="6">
    <source>
        <dbReference type="SAM" id="MobiDB-lite"/>
    </source>
</evidence>
<keyword evidence="9" id="KW-1185">Reference proteome</keyword>
<feature type="compositionally biased region" description="Low complexity" evidence="6">
    <location>
        <begin position="263"/>
        <end position="272"/>
    </location>
</feature>
<keyword evidence="3" id="KW-0238">DNA-binding</keyword>
<dbReference type="Pfam" id="PF07716">
    <property type="entry name" value="bZIP_2"/>
    <property type="match status" value="1"/>
</dbReference>
<dbReference type="Gene3D" id="1.20.5.170">
    <property type="match status" value="1"/>
</dbReference>
<dbReference type="PANTHER" id="PTHR13044:SF14">
    <property type="entry name" value="CRYPTOCEPHAL, ISOFORM A"/>
    <property type="match status" value="1"/>
</dbReference>
<dbReference type="SMART" id="SM00338">
    <property type="entry name" value="BRLZ"/>
    <property type="match status" value="1"/>
</dbReference>
<evidence type="ECO:0000256" key="4">
    <source>
        <dbReference type="ARBA" id="ARBA00023163"/>
    </source>
</evidence>